<dbReference type="PANTHER" id="PTHR39164:SF1">
    <property type="entry name" value="PROTEIN CCDC"/>
    <property type="match status" value="1"/>
</dbReference>
<dbReference type="PANTHER" id="PTHR39164">
    <property type="entry name" value="PROTEIN CCDC"/>
    <property type="match status" value="1"/>
</dbReference>
<keyword evidence="1" id="KW-0472">Membrane</keyword>
<evidence type="ECO:0000256" key="1">
    <source>
        <dbReference type="SAM" id="Phobius"/>
    </source>
</evidence>
<keyword evidence="1" id="KW-1133">Transmembrane helix</keyword>
<dbReference type="RefSeq" id="WP_267150961.1">
    <property type="nucleotide sequence ID" value="NZ_JAPMLT010000002.1"/>
</dbReference>
<reference evidence="2 3" key="1">
    <citation type="submission" date="2022-11" db="EMBL/GenBank/DDBJ databases">
        <title>Study of microbial diversity in lake waters.</title>
        <authorList>
            <person name="Zhang J."/>
        </authorList>
    </citation>
    <scope>NUCLEOTIDE SEQUENCE [LARGE SCALE GENOMIC DNA]</scope>
    <source>
        <strain evidence="2 3">DT12</strain>
    </source>
</reference>
<dbReference type="InterPro" id="IPR058247">
    <property type="entry name" value="DUF1453"/>
</dbReference>
<sequence>MAHLHSSGWFHLSAAHLRTLLMVGSAGMALLVMRLRVKAAEKPASRKKIVMPPLGMSTGFLMFAMPWMRFDLRIALAAFAAGLLLSLPLIRTSRFEVRDGEVYLQRSKAFLLVLIGLFALRIVLHEAVGQYLSLAQTGSVLFVLAYGMMAPWRAAMWVGYQKVRRTLTEEG</sequence>
<dbReference type="Proteomes" id="UP001208017">
    <property type="component" value="Unassembled WGS sequence"/>
</dbReference>
<feature type="transmembrane region" description="Helical" evidence="1">
    <location>
        <begin position="74"/>
        <end position="90"/>
    </location>
</feature>
<keyword evidence="1" id="KW-0812">Transmembrane</keyword>
<feature type="transmembrane region" description="Helical" evidence="1">
    <location>
        <begin position="110"/>
        <end position="128"/>
    </location>
</feature>
<protein>
    <submittedName>
        <fullName evidence="2">Cytochrome c biogenesis protein CcdC</fullName>
    </submittedName>
</protein>
<accession>A0ABT3WYI8</accession>
<feature type="transmembrane region" description="Helical" evidence="1">
    <location>
        <begin position="20"/>
        <end position="37"/>
    </location>
</feature>
<feature type="transmembrane region" description="Helical" evidence="1">
    <location>
        <begin position="49"/>
        <end position="68"/>
    </location>
</feature>
<dbReference type="InterPro" id="IPR031306">
    <property type="entry name" value="CcdC"/>
</dbReference>
<organism evidence="2 3">
    <name type="scientific">Tumebacillus lacus</name>
    <dbReference type="NCBI Taxonomy" id="2995335"/>
    <lineage>
        <taxon>Bacteria</taxon>
        <taxon>Bacillati</taxon>
        <taxon>Bacillota</taxon>
        <taxon>Bacilli</taxon>
        <taxon>Bacillales</taxon>
        <taxon>Alicyclobacillaceae</taxon>
        <taxon>Tumebacillus</taxon>
    </lineage>
</organism>
<feature type="transmembrane region" description="Helical" evidence="1">
    <location>
        <begin position="134"/>
        <end position="155"/>
    </location>
</feature>
<evidence type="ECO:0000313" key="3">
    <source>
        <dbReference type="Proteomes" id="UP001208017"/>
    </source>
</evidence>
<comment type="caution">
    <text evidence="2">The sequence shown here is derived from an EMBL/GenBank/DDBJ whole genome shotgun (WGS) entry which is preliminary data.</text>
</comment>
<keyword evidence="3" id="KW-1185">Reference proteome</keyword>
<evidence type="ECO:0000313" key="2">
    <source>
        <dbReference type="EMBL" id="MCX7569732.1"/>
    </source>
</evidence>
<proteinExistence type="predicted"/>
<dbReference type="PIRSF" id="PIRSF021441">
    <property type="entry name" value="DUF1453"/>
    <property type="match status" value="1"/>
</dbReference>
<name>A0ABT3WYI8_9BACL</name>
<dbReference type="Pfam" id="PF07301">
    <property type="entry name" value="DUF1453"/>
    <property type="match status" value="1"/>
</dbReference>
<dbReference type="EMBL" id="JAPMLT010000002">
    <property type="protein sequence ID" value="MCX7569732.1"/>
    <property type="molecule type" value="Genomic_DNA"/>
</dbReference>
<gene>
    <name evidence="2" type="ORF">OS242_07120</name>
</gene>